<dbReference type="SUPFAM" id="SSF51726">
    <property type="entry name" value="UROD/MetE-like"/>
    <property type="match status" value="1"/>
</dbReference>
<dbReference type="GO" id="GO:0009086">
    <property type="term" value="P:methionine biosynthetic process"/>
    <property type="evidence" value="ECO:0007669"/>
    <property type="project" value="InterPro"/>
</dbReference>
<dbReference type="Gene3D" id="3.20.20.210">
    <property type="match status" value="1"/>
</dbReference>
<comment type="cofactor">
    <cofactor evidence="1">
        <name>Zn(2+)</name>
        <dbReference type="ChEBI" id="CHEBI:29105"/>
    </cofactor>
</comment>
<dbReference type="GO" id="GO:0003871">
    <property type="term" value="F:5-methyltetrahydropteroyltriglutamate-homocysteine S-methyltransferase activity"/>
    <property type="evidence" value="ECO:0007669"/>
    <property type="project" value="InterPro"/>
</dbReference>
<dbReference type="Pfam" id="PF01717">
    <property type="entry name" value="Meth_synt_2"/>
    <property type="match status" value="2"/>
</dbReference>
<organism evidence="5 6">
    <name type="scientific">Ferruginivarius sediminum</name>
    <dbReference type="NCBI Taxonomy" id="2661937"/>
    <lineage>
        <taxon>Bacteria</taxon>
        <taxon>Pseudomonadati</taxon>
        <taxon>Pseudomonadota</taxon>
        <taxon>Alphaproteobacteria</taxon>
        <taxon>Rhodospirillales</taxon>
        <taxon>Rhodospirillaceae</taxon>
        <taxon>Ferruginivarius</taxon>
    </lineage>
</organism>
<evidence type="ECO:0000256" key="2">
    <source>
        <dbReference type="ARBA" id="ARBA00022723"/>
    </source>
</evidence>
<dbReference type="EMBL" id="QPMH01000029">
    <property type="protein sequence ID" value="RDD60361.1"/>
    <property type="molecule type" value="Genomic_DNA"/>
</dbReference>
<keyword evidence="2" id="KW-0479">Metal-binding</keyword>
<feature type="domain" description="Cobalamin-independent methionine synthase MetE C-terminal/archaeal" evidence="4">
    <location>
        <begin position="25"/>
        <end position="179"/>
    </location>
</feature>
<feature type="domain" description="Cobalamin-independent methionine synthase MetE C-terminal/archaeal" evidence="4">
    <location>
        <begin position="235"/>
        <end position="330"/>
    </location>
</feature>
<protein>
    <recommendedName>
        <fullName evidence="4">Cobalamin-independent methionine synthase MetE C-terminal/archaeal domain-containing protein</fullName>
    </recommendedName>
</protein>
<dbReference type="Proteomes" id="UP000253941">
    <property type="component" value="Unassembled WGS sequence"/>
</dbReference>
<gene>
    <name evidence="5" type="ORF">DRB17_18550</name>
</gene>
<evidence type="ECO:0000259" key="4">
    <source>
        <dbReference type="Pfam" id="PF01717"/>
    </source>
</evidence>
<evidence type="ECO:0000313" key="6">
    <source>
        <dbReference type="Proteomes" id="UP000253941"/>
    </source>
</evidence>
<dbReference type="InterPro" id="IPR038071">
    <property type="entry name" value="UROD/MetE-like_sf"/>
</dbReference>
<comment type="caution">
    <text evidence="5">The sequence shown here is derived from an EMBL/GenBank/DDBJ whole genome shotgun (WGS) entry which is preliminary data.</text>
</comment>
<accession>A0A369T4U2</accession>
<dbReference type="InterPro" id="IPR002629">
    <property type="entry name" value="Met_Synth_C/arc"/>
</dbReference>
<proteinExistence type="predicted"/>
<name>A0A369T4U2_9PROT</name>
<dbReference type="GO" id="GO:0008270">
    <property type="term" value="F:zinc ion binding"/>
    <property type="evidence" value="ECO:0007669"/>
    <property type="project" value="InterPro"/>
</dbReference>
<reference evidence="5 6" key="1">
    <citation type="submission" date="2018-07" db="EMBL/GenBank/DDBJ databases">
        <title>Venubactetium sediminum gen. nov., sp. nov., isolated from a marine solar saltern.</title>
        <authorList>
            <person name="Wang S."/>
        </authorList>
    </citation>
    <scope>NUCLEOTIDE SEQUENCE [LARGE SCALE GENOMIC DNA]</scope>
    <source>
        <strain evidence="5 6">WD2A32</strain>
    </source>
</reference>
<keyword evidence="3" id="KW-0862">Zinc</keyword>
<evidence type="ECO:0000313" key="5">
    <source>
        <dbReference type="EMBL" id="RDD60361.1"/>
    </source>
</evidence>
<dbReference type="AlphaFoldDB" id="A0A369T4U2"/>
<evidence type="ECO:0000256" key="3">
    <source>
        <dbReference type="ARBA" id="ARBA00022833"/>
    </source>
</evidence>
<dbReference type="PANTHER" id="PTHR30519">
    <property type="entry name" value="5-METHYLTETRAHYDROPTEROYLTRIGLUTAMATE--HOMOCYSTEINE METHYLTRANSFERASE"/>
    <property type="match status" value="1"/>
</dbReference>
<sequence>MPCRTAIIGPCPAATESAARSAEKPSADEHPDVMEATQASVHEQDKLGIDILDEGGLHRRHPVFDTLRHLRGVEVPDVRALERDEGDEEKEVPLARLRRPIAPGHRYLRHDWRAAQEATHRPVQLALPGPLTLAGFIEDEVYGDERALCAALGDALNHEIRDLAAAGCPWIRIDEPRFLTAPEWAVAFGVDNLARCFHRVPKGVTRFVHLPRAAPAALDEPDSQGSEDTGYAAIAEALADAPIDAVALADARRANDLSLLEAFTATTVVLGVLDVAASNLETVDAIRDRLRAALDHIDPHRLMAGPDAALDLLPATLARDKLKTMVAAARAV</sequence>
<keyword evidence="6" id="KW-1185">Reference proteome</keyword>
<evidence type="ECO:0000256" key="1">
    <source>
        <dbReference type="ARBA" id="ARBA00001947"/>
    </source>
</evidence>
<dbReference type="RefSeq" id="WP_114583722.1">
    <property type="nucleotide sequence ID" value="NZ_QPMH01000029.1"/>
</dbReference>